<comment type="caution">
    <text evidence="2">The sequence shown here is derived from an EMBL/GenBank/DDBJ whole genome shotgun (WGS) entry which is preliminary data.</text>
</comment>
<reference evidence="2 3" key="1">
    <citation type="submission" date="2016-10" db="EMBL/GenBank/DDBJ databases">
        <title>Draft Genome Sequence of Rhizobacteria Flavobacterium johnsoniae CI04.</title>
        <authorList>
            <person name="Bravo J.I."/>
            <person name="Lozano G.L."/>
            <person name="Handelsman J."/>
        </authorList>
    </citation>
    <scope>NUCLEOTIDE SEQUENCE [LARGE SCALE GENOMIC DNA]</scope>
    <source>
        <strain evidence="2 3">CI04</strain>
    </source>
</reference>
<evidence type="ECO:0000313" key="3">
    <source>
        <dbReference type="Proteomes" id="UP000182826"/>
    </source>
</evidence>
<dbReference type="EMBL" id="MLFK01000013">
    <property type="protein sequence ID" value="OIV39780.1"/>
    <property type="molecule type" value="Genomic_DNA"/>
</dbReference>
<name>A0A1J7CDY5_FLAJO</name>
<feature type="transmembrane region" description="Helical" evidence="1">
    <location>
        <begin position="24"/>
        <end position="43"/>
    </location>
</feature>
<proteinExistence type="predicted"/>
<dbReference type="OrthoDB" id="1257168at2"/>
<organism evidence="2 3">
    <name type="scientific">Flavobacterium johnsoniae</name>
    <name type="common">Cytophaga johnsonae</name>
    <dbReference type="NCBI Taxonomy" id="986"/>
    <lineage>
        <taxon>Bacteria</taxon>
        <taxon>Pseudomonadati</taxon>
        <taxon>Bacteroidota</taxon>
        <taxon>Flavobacteriia</taxon>
        <taxon>Flavobacteriales</taxon>
        <taxon>Flavobacteriaceae</taxon>
        <taxon>Flavobacterium</taxon>
    </lineage>
</organism>
<keyword evidence="1" id="KW-1133">Transmembrane helix</keyword>
<keyword evidence="1" id="KW-0472">Membrane</keyword>
<dbReference type="AlphaFoldDB" id="A0A1J7CDY5"/>
<keyword evidence="1" id="KW-0812">Transmembrane</keyword>
<feature type="transmembrane region" description="Helical" evidence="1">
    <location>
        <begin position="49"/>
        <end position="77"/>
    </location>
</feature>
<sequence>MFSFGKSNKAPIENNLVDERGNKGIIFILVLVIIGLVFTVLYACDNDKTFIPVFTTLFFIAGGIFAFTTLIGFLFGIPRTIVIDESEKVKSRYMGNDNLLQVSDWLTKIILGLVYIL</sequence>
<evidence type="ECO:0000256" key="1">
    <source>
        <dbReference type="SAM" id="Phobius"/>
    </source>
</evidence>
<accession>A0A1J7CDY5</accession>
<dbReference type="RefSeq" id="WP_071638972.1">
    <property type="nucleotide sequence ID" value="NZ_MLFK01000013.1"/>
</dbReference>
<gene>
    <name evidence="2" type="ORF">BKM63_23255</name>
</gene>
<dbReference type="Proteomes" id="UP000182826">
    <property type="component" value="Unassembled WGS sequence"/>
</dbReference>
<keyword evidence="3" id="KW-1185">Reference proteome</keyword>
<protein>
    <submittedName>
        <fullName evidence="2">Uncharacterized protein</fullName>
    </submittedName>
</protein>
<evidence type="ECO:0000313" key="2">
    <source>
        <dbReference type="EMBL" id="OIV39780.1"/>
    </source>
</evidence>